<dbReference type="PROSITE" id="PS00622">
    <property type="entry name" value="HTH_LUXR_1"/>
    <property type="match status" value="1"/>
</dbReference>
<dbReference type="RefSeq" id="WP_073379444.1">
    <property type="nucleotide sequence ID" value="NZ_FQZK01000006.1"/>
</dbReference>
<dbReference type="AlphaFoldDB" id="A0A1M6JK74"/>
<dbReference type="PRINTS" id="PR00038">
    <property type="entry name" value="HTHLUXR"/>
</dbReference>
<name>A0A1M6JK74_9ACTN</name>
<evidence type="ECO:0000259" key="4">
    <source>
        <dbReference type="PROSITE" id="PS50043"/>
    </source>
</evidence>
<dbReference type="OrthoDB" id="9808843at2"/>
<accession>A0A1M6JK74</accession>
<dbReference type="PANTHER" id="PTHR44688:SF16">
    <property type="entry name" value="DNA-BINDING TRANSCRIPTIONAL ACTIVATOR DEVR_DOSR"/>
    <property type="match status" value="1"/>
</dbReference>
<evidence type="ECO:0000256" key="1">
    <source>
        <dbReference type="ARBA" id="ARBA00023015"/>
    </source>
</evidence>
<feature type="domain" description="HTH luxR-type" evidence="4">
    <location>
        <begin position="31"/>
        <end position="96"/>
    </location>
</feature>
<evidence type="ECO:0000313" key="5">
    <source>
        <dbReference type="EMBL" id="SHJ47110.1"/>
    </source>
</evidence>
<dbReference type="Pfam" id="PF00196">
    <property type="entry name" value="GerE"/>
    <property type="match status" value="1"/>
</dbReference>
<gene>
    <name evidence="5" type="ORF">SAMN05421803_106169</name>
</gene>
<dbReference type="STRING" id="758803.SAMN05421803_106169"/>
<keyword evidence="3" id="KW-0804">Transcription</keyword>
<dbReference type="PANTHER" id="PTHR44688">
    <property type="entry name" value="DNA-BINDING TRANSCRIPTIONAL ACTIVATOR DEVR_DOSR"/>
    <property type="match status" value="1"/>
</dbReference>
<dbReference type="SUPFAM" id="SSF46894">
    <property type="entry name" value="C-terminal effector domain of the bipartite response regulators"/>
    <property type="match status" value="1"/>
</dbReference>
<dbReference type="SMART" id="SM00421">
    <property type="entry name" value="HTH_LUXR"/>
    <property type="match status" value="1"/>
</dbReference>
<dbReference type="PROSITE" id="PS50043">
    <property type="entry name" value="HTH_LUXR_2"/>
    <property type="match status" value="1"/>
</dbReference>
<keyword evidence="2" id="KW-0238">DNA-binding</keyword>
<reference evidence="5 6" key="1">
    <citation type="submission" date="2016-11" db="EMBL/GenBank/DDBJ databases">
        <authorList>
            <person name="Jaros S."/>
            <person name="Januszkiewicz K."/>
            <person name="Wedrychowicz H."/>
        </authorList>
    </citation>
    <scope>NUCLEOTIDE SEQUENCE [LARGE SCALE GENOMIC DNA]</scope>
    <source>
        <strain evidence="5 6">CGMCC 4.5723</strain>
    </source>
</reference>
<dbReference type="Gene3D" id="1.10.10.10">
    <property type="entry name" value="Winged helix-like DNA-binding domain superfamily/Winged helix DNA-binding domain"/>
    <property type="match status" value="1"/>
</dbReference>
<dbReference type="InterPro" id="IPR036388">
    <property type="entry name" value="WH-like_DNA-bd_sf"/>
</dbReference>
<dbReference type="InterPro" id="IPR016032">
    <property type="entry name" value="Sig_transdc_resp-reg_C-effctor"/>
</dbReference>
<sequence length="132" mass="13980">MHPPSPAGRLGAPDRAGAFAGCRHFPAPVHDSRSLEGLTHREREVLTLLGSGASNRQISRRLNVTERTVKAHVTRILEKLEVRSRLEAALVVVVHHWTEYGLSGGSACDCVPGGAARARAAPPADGPPTRGA</sequence>
<protein>
    <submittedName>
        <fullName evidence="5">Regulatory protein, luxR family</fullName>
    </submittedName>
</protein>
<evidence type="ECO:0000256" key="2">
    <source>
        <dbReference type="ARBA" id="ARBA00023125"/>
    </source>
</evidence>
<keyword evidence="1" id="KW-0805">Transcription regulation</keyword>
<dbReference type="GO" id="GO:0003677">
    <property type="term" value="F:DNA binding"/>
    <property type="evidence" value="ECO:0007669"/>
    <property type="project" value="UniProtKB-KW"/>
</dbReference>
<dbReference type="InterPro" id="IPR000792">
    <property type="entry name" value="Tscrpt_reg_LuxR_C"/>
</dbReference>
<dbReference type="EMBL" id="FQZK01000006">
    <property type="protein sequence ID" value="SHJ47110.1"/>
    <property type="molecule type" value="Genomic_DNA"/>
</dbReference>
<evidence type="ECO:0000313" key="6">
    <source>
        <dbReference type="Proteomes" id="UP000184452"/>
    </source>
</evidence>
<proteinExistence type="predicted"/>
<organism evidence="5 6">
    <name type="scientific">Nocardiopsis flavescens</name>
    <dbReference type="NCBI Taxonomy" id="758803"/>
    <lineage>
        <taxon>Bacteria</taxon>
        <taxon>Bacillati</taxon>
        <taxon>Actinomycetota</taxon>
        <taxon>Actinomycetes</taxon>
        <taxon>Streptosporangiales</taxon>
        <taxon>Nocardiopsidaceae</taxon>
        <taxon>Nocardiopsis</taxon>
    </lineage>
</organism>
<evidence type="ECO:0000256" key="3">
    <source>
        <dbReference type="ARBA" id="ARBA00023163"/>
    </source>
</evidence>
<dbReference type="CDD" id="cd06170">
    <property type="entry name" value="LuxR_C_like"/>
    <property type="match status" value="1"/>
</dbReference>
<keyword evidence="6" id="KW-1185">Reference proteome</keyword>
<dbReference type="GO" id="GO:0006355">
    <property type="term" value="P:regulation of DNA-templated transcription"/>
    <property type="evidence" value="ECO:0007669"/>
    <property type="project" value="InterPro"/>
</dbReference>
<dbReference type="Proteomes" id="UP000184452">
    <property type="component" value="Unassembled WGS sequence"/>
</dbReference>